<dbReference type="EMBL" id="WUMK01000003">
    <property type="protein sequence ID" value="MXN45637.1"/>
    <property type="molecule type" value="Genomic_DNA"/>
</dbReference>
<evidence type="ECO:0000313" key="3">
    <source>
        <dbReference type="Proteomes" id="UP000435802"/>
    </source>
</evidence>
<dbReference type="Proteomes" id="UP000435802">
    <property type="component" value="Unassembled WGS sequence"/>
</dbReference>
<dbReference type="RefSeq" id="WP_160859087.1">
    <property type="nucleotide sequence ID" value="NZ_WUMK01000003.1"/>
</dbReference>
<dbReference type="AlphaFoldDB" id="A0A6N8SB19"/>
<evidence type="ECO:0000313" key="2">
    <source>
        <dbReference type="EMBL" id="MXN45637.1"/>
    </source>
</evidence>
<dbReference type="InterPro" id="IPR036388">
    <property type="entry name" value="WH-like_DNA-bd_sf"/>
</dbReference>
<dbReference type="Gene3D" id="1.10.10.10">
    <property type="entry name" value="Winged helix-like DNA-binding domain superfamily/Winged helix DNA-binding domain"/>
    <property type="match status" value="1"/>
</dbReference>
<dbReference type="GO" id="GO:0003700">
    <property type="term" value="F:DNA-binding transcription factor activity"/>
    <property type="evidence" value="ECO:0007669"/>
    <property type="project" value="InterPro"/>
</dbReference>
<proteinExistence type="predicted"/>
<evidence type="ECO:0000259" key="1">
    <source>
        <dbReference type="PROSITE" id="PS51071"/>
    </source>
</evidence>
<comment type="caution">
    <text evidence="2">The sequence shown here is derived from an EMBL/GenBank/DDBJ whole genome shotgun (WGS) entry which is preliminary data.</text>
</comment>
<gene>
    <name evidence="2" type="ORF">GR138_10560</name>
</gene>
<dbReference type="SUPFAM" id="SSF46689">
    <property type="entry name" value="Homeodomain-like"/>
    <property type="match status" value="1"/>
</dbReference>
<dbReference type="PROSITE" id="PS51071">
    <property type="entry name" value="HTH_RPIR"/>
    <property type="match status" value="1"/>
</dbReference>
<accession>A0A6N8SB19</accession>
<name>A0A6N8SB19_9HYPH</name>
<dbReference type="InterPro" id="IPR009057">
    <property type="entry name" value="Homeodomain-like_sf"/>
</dbReference>
<protein>
    <submittedName>
        <fullName evidence="2">Transcriptional regulator</fullName>
    </submittedName>
</protein>
<keyword evidence="3" id="KW-1185">Reference proteome</keyword>
<dbReference type="OrthoDB" id="8284305at2"/>
<reference evidence="2 3" key="1">
    <citation type="submission" date="2019-12" db="EMBL/GenBank/DDBJ databases">
        <title>Shinella kummerowiae sp. nov., a symbiotic bacterium isolated from root nodules of the herbal legume Kummerowia stipulacea.</title>
        <authorList>
            <person name="Gao J."/>
        </authorList>
    </citation>
    <scope>NUCLEOTIDE SEQUENCE [LARGE SCALE GENOMIC DNA]</scope>
    <source>
        <strain evidence="2 3">CCBAU 25048</strain>
    </source>
</reference>
<sequence length="94" mass="10221">MSASANRTSPPSVIELKRQIAQRHIGFPASLEQAMRLLLSRPEIVAFGTLQSVATACGVSGTTVIRLAAKAGYRSFKEMKAAFRQHLIFCARTT</sequence>
<dbReference type="InterPro" id="IPR000281">
    <property type="entry name" value="HTH_RpiR"/>
</dbReference>
<feature type="domain" description="HTH rpiR-type" evidence="1">
    <location>
        <begin position="14"/>
        <end position="90"/>
    </location>
</feature>
<dbReference type="Pfam" id="PF01418">
    <property type="entry name" value="HTH_6"/>
    <property type="match status" value="1"/>
</dbReference>
<organism evidence="2 3">
    <name type="scientific">Shinella kummerowiae</name>
    <dbReference type="NCBI Taxonomy" id="417745"/>
    <lineage>
        <taxon>Bacteria</taxon>
        <taxon>Pseudomonadati</taxon>
        <taxon>Pseudomonadota</taxon>
        <taxon>Alphaproteobacteria</taxon>
        <taxon>Hyphomicrobiales</taxon>
        <taxon>Rhizobiaceae</taxon>
        <taxon>Shinella</taxon>
    </lineage>
</organism>